<protein>
    <submittedName>
        <fullName evidence="2">Uncharacterized protein</fullName>
    </submittedName>
</protein>
<evidence type="ECO:0000313" key="3">
    <source>
        <dbReference type="Proteomes" id="UP000314294"/>
    </source>
</evidence>
<dbReference type="Proteomes" id="UP000314294">
    <property type="component" value="Unassembled WGS sequence"/>
</dbReference>
<name>A0A4Z2EY33_9TELE</name>
<sequence length="189" mass="21098">MRRFLRECVTEHHALYSSFAQFLSAAFSVVDQEDLQRLKDSYVFCGIQPAKPTKPHIREHCRTRITEPQELVKRVEGVFQHFISLAPTLGRSLACSTLSLVAAQFLWTGTSTGAMSSHYPRLAGQEDTPCQTLAAIHGRRGETFVSEKAELIRVADTSRREQPRGEAMRPGARGETTSKYNRSSTGLGE</sequence>
<organism evidence="2 3">
    <name type="scientific">Liparis tanakae</name>
    <name type="common">Tanaka's snailfish</name>
    <dbReference type="NCBI Taxonomy" id="230148"/>
    <lineage>
        <taxon>Eukaryota</taxon>
        <taxon>Metazoa</taxon>
        <taxon>Chordata</taxon>
        <taxon>Craniata</taxon>
        <taxon>Vertebrata</taxon>
        <taxon>Euteleostomi</taxon>
        <taxon>Actinopterygii</taxon>
        <taxon>Neopterygii</taxon>
        <taxon>Teleostei</taxon>
        <taxon>Neoteleostei</taxon>
        <taxon>Acanthomorphata</taxon>
        <taxon>Eupercaria</taxon>
        <taxon>Perciformes</taxon>
        <taxon>Cottioidei</taxon>
        <taxon>Cottales</taxon>
        <taxon>Liparidae</taxon>
        <taxon>Liparis</taxon>
    </lineage>
</organism>
<gene>
    <name evidence="2" type="ORF">EYF80_056078</name>
</gene>
<dbReference type="AlphaFoldDB" id="A0A4Z2EY33"/>
<feature type="compositionally biased region" description="Polar residues" evidence="1">
    <location>
        <begin position="175"/>
        <end position="189"/>
    </location>
</feature>
<dbReference type="OrthoDB" id="8895564at2759"/>
<accession>A0A4Z2EY33</accession>
<evidence type="ECO:0000313" key="2">
    <source>
        <dbReference type="EMBL" id="TNN33759.1"/>
    </source>
</evidence>
<feature type="region of interest" description="Disordered" evidence="1">
    <location>
        <begin position="155"/>
        <end position="189"/>
    </location>
</feature>
<comment type="caution">
    <text evidence="2">The sequence shown here is derived from an EMBL/GenBank/DDBJ whole genome shotgun (WGS) entry which is preliminary data.</text>
</comment>
<proteinExistence type="predicted"/>
<keyword evidence="3" id="KW-1185">Reference proteome</keyword>
<reference evidence="2 3" key="1">
    <citation type="submission" date="2019-03" db="EMBL/GenBank/DDBJ databases">
        <title>First draft genome of Liparis tanakae, snailfish: a comprehensive survey of snailfish specific genes.</title>
        <authorList>
            <person name="Kim W."/>
            <person name="Song I."/>
            <person name="Jeong J.-H."/>
            <person name="Kim D."/>
            <person name="Kim S."/>
            <person name="Ryu S."/>
            <person name="Song J.Y."/>
            <person name="Lee S.K."/>
        </authorList>
    </citation>
    <scope>NUCLEOTIDE SEQUENCE [LARGE SCALE GENOMIC DNA]</scope>
    <source>
        <tissue evidence="2">Muscle</tissue>
    </source>
</reference>
<feature type="compositionally biased region" description="Basic and acidic residues" evidence="1">
    <location>
        <begin position="155"/>
        <end position="167"/>
    </location>
</feature>
<evidence type="ECO:0000256" key="1">
    <source>
        <dbReference type="SAM" id="MobiDB-lite"/>
    </source>
</evidence>
<dbReference type="EMBL" id="SRLO01002141">
    <property type="protein sequence ID" value="TNN33759.1"/>
    <property type="molecule type" value="Genomic_DNA"/>
</dbReference>